<keyword evidence="2" id="KW-0812">Transmembrane</keyword>
<reference evidence="4" key="1">
    <citation type="submission" date="2021-01" db="EMBL/GenBank/DDBJ databases">
        <authorList>
            <person name="Corre E."/>
            <person name="Pelletier E."/>
            <person name="Niang G."/>
            <person name="Scheremetjew M."/>
            <person name="Finn R."/>
            <person name="Kale V."/>
            <person name="Holt S."/>
            <person name="Cochrane G."/>
            <person name="Meng A."/>
            <person name="Brown T."/>
            <person name="Cohen L."/>
        </authorList>
    </citation>
    <scope>NUCLEOTIDE SEQUENCE</scope>
    <source>
        <strain evidence="4">RCC1130</strain>
    </source>
</reference>
<accession>A0A7S0NR50</accession>
<organism evidence="4">
    <name type="scientific">Calcidiscus leptoporus</name>
    <dbReference type="NCBI Taxonomy" id="127549"/>
    <lineage>
        <taxon>Eukaryota</taxon>
        <taxon>Haptista</taxon>
        <taxon>Haptophyta</taxon>
        <taxon>Prymnesiophyceae</taxon>
        <taxon>Coccolithales</taxon>
        <taxon>Calcidiscaceae</taxon>
        <taxon>Calcidiscus</taxon>
    </lineage>
</organism>
<feature type="transmembrane region" description="Helical" evidence="2">
    <location>
        <begin position="6"/>
        <end position="30"/>
    </location>
</feature>
<evidence type="ECO:0000256" key="1">
    <source>
        <dbReference type="SAM" id="MobiDB-lite"/>
    </source>
</evidence>
<evidence type="ECO:0000256" key="2">
    <source>
        <dbReference type="SAM" id="Phobius"/>
    </source>
</evidence>
<keyword evidence="3" id="KW-0732">Signal</keyword>
<protein>
    <recommendedName>
        <fullName evidence="5">Secreted protein</fullName>
    </recommendedName>
</protein>
<feature type="signal peptide" evidence="3">
    <location>
        <begin position="1"/>
        <end position="20"/>
    </location>
</feature>
<evidence type="ECO:0000313" key="4">
    <source>
        <dbReference type="EMBL" id="CAD8527580.1"/>
    </source>
</evidence>
<feature type="region of interest" description="Disordered" evidence="1">
    <location>
        <begin position="87"/>
        <end position="107"/>
    </location>
</feature>
<feature type="compositionally biased region" description="Polar residues" evidence="1">
    <location>
        <begin position="88"/>
        <end position="97"/>
    </location>
</feature>
<gene>
    <name evidence="4" type="ORF">CLEP1334_LOCUS2801</name>
</gene>
<dbReference type="AlphaFoldDB" id="A0A7S0NR50"/>
<evidence type="ECO:0008006" key="5">
    <source>
        <dbReference type="Google" id="ProtNLM"/>
    </source>
</evidence>
<sequence length="107" mass="11617">MPCHAMLQYAILWYATICHAMLCHASLLYSPQKRAVIAARCSSSSSGRYMMMPTHECKSSSPRECAGLIGERERADHLCSMGAGTARSVASTFSRSSPMKAKSRPSA</sequence>
<proteinExistence type="predicted"/>
<dbReference type="EMBL" id="HBER01005607">
    <property type="protein sequence ID" value="CAD8527580.1"/>
    <property type="molecule type" value="Transcribed_RNA"/>
</dbReference>
<keyword evidence="2" id="KW-0472">Membrane</keyword>
<keyword evidence="2" id="KW-1133">Transmembrane helix</keyword>
<feature type="chain" id="PRO_5031002830" description="Secreted protein" evidence="3">
    <location>
        <begin position="21"/>
        <end position="107"/>
    </location>
</feature>
<evidence type="ECO:0000256" key="3">
    <source>
        <dbReference type="SAM" id="SignalP"/>
    </source>
</evidence>
<name>A0A7S0NR50_9EUKA</name>